<dbReference type="AlphaFoldDB" id="A0A3N4LB42"/>
<gene>
    <name evidence="2" type="ORF">L211DRAFT_852594</name>
</gene>
<name>A0A3N4LB42_9PEZI</name>
<evidence type="ECO:0000313" key="3">
    <source>
        <dbReference type="Proteomes" id="UP000267821"/>
    </source>
</evidence>
<sequence>MGTSPDLGHSRPRAHRQTSGTSPDLGHIARPRAHRAHQLTILGASISKSILERSLNSDTHDAPGIPSLRPSLLTTTSSSLLASHLTTLLPPDNTSTIDILAAVVDDLPSYPSNSTYNPPCTSSILTHQRNEGWSWLITDEEGLINRTSMGSSATIPNPTTSSTEGNINSHGRPVTKFTGRQANWGYELPISLVFSFPNGKSVAIALANTFFQTGRLATLGRVSVRKGLEGGLIMFGDSNGGVHGAGKGWDTVNRVYRIVIPLE</sequence>
<feature type="region of interest" description="Disordered" evidence="1">
    <location>
        <begin position="148"/>
        <end position="174"/>
    </location>
</feature>
<evidence type="ECO:0000256" key="1">
    <source>
        <dbReference type="SAM" id="MobiDB-lite"/>
    </source>
</evidence>
<protein>
    <submittedName>
        <fullName evidence="2">Uncharacterized protein</fullName>
    </submittedName>
</protein>
<dbReference type="Proteomes" id="UP000267821">
    <property type="component" value="Unassembled WGS sequence"/>
</dbReference>
<dbReference type="EMBL" id="ML121577">
    <property type="protein sequence ID" value="RPB20093.1"/>
    <property type="molecule type" value="Genomic_DNA"/>
</dbReference>
<feature type="compositionally biased region" description="Polar residues" evidence="1">
    <location>
        <begin position="148"/>
        <end position="169"/>
    </location>
</feature>
<feature type="region of interest" description="Disordered" evidence="1">
    <location>
        <begin position="1"/>
        <end position="27"/>
    </location>
</feature>
<reference evidence="2 3" key="1">
    <citation type="journal article" date="2018" name="Nat. Ecol. Evol.">
        <title>Pezizomycetes genomes reveal the molecular basis of ectomycorrhizal truffle lifestyle.</title>
        <authorList>
            <person name="Murat C."/>
            <person name="Payen T."/>
            <person name="Noel B."/>
            <person name="Kuo A."/>
            <person name="Morin E."/>
            <person name="Chen J."/>
            <person name="Kohler A."/>
            <person name="Krizsan K."/>
            <person name="Balestrini R."/>
            <person name="Da Silva C."/>
            <person name="Montanini B."/>
            <person name="Hainaut M."/>
            <person name="Levati E."/>
            <person name="Barry K.W."/>
            <person name="Belfiori B."/>
            <person name="Cichocki N."/>
            <person name="Clum A."/>
            <person name="Dockter R.B."/>
            <person name="Fauchery L."/>
            <person name="Guy J."/>
            <person name="Iotti M."/>
            <person name="Le Tacon F."/>
            <person name="Lindquist E.A."/>
            <person name="Lipzen A."/>
            <person name="Malagnac F."/>
            <person name="Mello A."/>
            <person name="Molinier V."/>
            <person name="Miyauchi S."/>
            <person name="Poulain J."/>
            <person name="Riccioni C."/>
            <person name="Rubini A."/>
            <person name="Sitrit Y."/>
            <person name="Splivallo R."/>
            <person name="Traeger S."/>
            <person name="Wang M."/>
            <person name="Zifcakova L."/>
            <person name="Wipf D."/>
            <person name="Zambonelli A."/>
            <person name="Paolocci F."/>
            <person name="Nowrousian M."/>
            <person name="Ottonello S."/>
            <person name="Baldrian P."/>
            <person name="Spatafora J.W."/>
            <person name="Henrissat B."/>
            <person name="Nagy L.G."/>
            <person name="Aury J.M."/>
            <person name="Wincker P."/>
            <person name="Grigoriev I.V."/>
            <person name="Bonfante P."/>
            <person name="Martin F.M."/>
        </authorList>
    </citation>
    <scope>NUCLEOTIDE SEQUENCE [LARGE SCALE GENOMIC DNA]</scope>
    <source>
        <strain evidence="2 3">ATCC MYA-4762</strain>
    </source>
</reference>
<evidence type="ECO:0000313" key="2">
    <source>
        <dbReference type="EMBL" id="RPB20093.1"/>
    </source>
</evidence>
<proteinExistence type="predicted"/>
<dbReference type="InParanoid" id="A0A3N4LB42"/>
<organism evidence="2 3">
    <name type="scientific">Terfezia boudieri ATCC MYA-4762</name>
    <dbReference type="NCBI Taxonomy" id="1051890"/>
    <lineage>
        <taxon>Eukaryota</taxon>
        <taxon>Fungi</taxon>
        <taxon>Dikarya</taxon>
        <taxon>Ascomycota</taxon>
        <taxon>Pezizomycotina</taxon>
        <taxon>Pezizomycetes</taxon>
        <taxon>Pezizales</taxon>
        <taxon>Pezizaceae</taxon>
        <taxon>Terfezia</taxon>
    </lineage>
</organism>
<accession>A0A3N4LB42</accession>
<keyword evidence="3" id="KW-1185">Reference proteome</keyword>